<proteinExistence type="predicted"/>
<name>A0AAV5VMQ0_9BILA</name>
<reference evidence="1" key="1">
    <citation type="submission" date="2023-10" db="EMBL/GenBank/DDBJ databases">
        <title>Genome assembly of Pristionchus species.</title>
        <authorList>
            <person name="Yoshida K."/>
            <person name="Sommer R.J."/>
        </authorList>
    </citation>
    <scope>NUCLEOTIDE SEQUENCE</scope>
    <source>
        <strain evidence="1">RS5133</strain>
    </source>
</reference>
<evidence type="ECO:0008006" key="3">
    <source>
        <dbReference type="Google" id="ProtNLM"/>
    </source>
</evidence>
<dbReference type="Proteomes" id="UP001432322">
    <property type="component" value="Unassembled WGS sequence"/>
</dbReference>
<evidence type="ECO:0000313" key="1">
    <source>
        <dbReference type="EMBL" id="GMT20977.1"/>
    </source>
</evidence>
<keyword evidence="2" id="KW-1185">Reference proteome</keyword>
<organism evidence="1 2">
    <name type="scientific">Pristionchus fissidentatus</name>
    <dbReference type="NCBI Taxonomy" id="1538716"/>
    <lineage>
        <taxon>Eukaryota</taxon>
        <taxon>Metazoa</taxon>
        <taxon>Ecdysozoa</taxon>
        <taxon>Nematoda</taxon>
        <taxon>Chromadorea</taxon>
        <taxon>Rhabditida</taxon>
        <taxon>Rhabditina</taxon>
        <taxon>Diplogasteromorpha</taxon>
        <taxon>Diplogasteroidea</taxon>
        <taxon>Neodiplogasteridae</taxon>
        <taxon>Pristionchus</taxon>
    </lineage>
</organism>
<dbReference type="AlphaFoldDB" id="A0AAV5VMQ0"/>
<dbReference type="EMBL" id="BTSY01000003">
    <property type="protein sequence ID" value="GMT20977.1"/>
    <property type="molecule type" value="Genomic_DNA"/>
</dbReference>
<comment type="caution">
    <text evidence="1">The sequence shown here is derived from an EMBL/GenBank/DDBJ whole genome shotgun (WGS) entry which is preliminary data.</text>
</comment>
<gene>
    <name evidence="1" type="ORF">PFISCL1PPCAC_12274</name>
</gene>
<accession>A0AAV5VMQ0</accession>
<protein>
    <recommendedName>
        <fullName evidence="3">RING-type domain-containing protein</fullName>
    </recommendedName>
</protein>
<sequence>MTRPTCYYDCLIRVLTEAPGDWCDECASWDAAHPLPLSVTRWRAAAPHELPCGCAPCAAHYGAGIALLAVIVINARRERGEPLLPQVDQPLCFNACCERSVSRGTNLCAACREYAICLVVAKRLAEESGRCLNIHNGQAVAIDNSDGGIYTRRCRSCRCDNPGELVVFILCGHAACSVCVGGDMMRSRVRDRCLQCHRVGPGEVVFEQHADTIALRFRDYS</sequence>
<evidence type="ECO:0000313" key="2">
    <source>
        <dbReference type="Proteomes" id="UP001432322"/>
    </source>
</evidence>